<evidence type="ECO:0000256" key="1">
    <source>
        <dbReference type="ARBA" id="ARBA00012528"/>
    </source>
</evidence>
<feature type="transmembrane region" description="Helical" evidence="3">
    <location>
        <begin position="33"/>
        <end position="54"/>
    </location>
</feature>
<feature type="domain" description="GGDEF" evidence="4">
    <location>
        <begin position="245"/>
        <end position="379"/>
    </location>
</feature>
<proteinExistence type="predicted"/>
<name>A0ABW4LY16_9HYPH</name>
<dbReference type="NCBIfam" id="TIGR00254">
    <property type="entry name" value="GGDEF"/>
    <property type="match status" value="1"/>
</dbReference>
<feature type="transmembrane region" description="Helical" evidence="3">
    <location>
        <begin position="113"/>
        <end position="136"/>
    </location>
</feature>
<dbReference type="InterPro" id="IPR050469">
    <property type="entry name" value="Diguanylate_Cyclase"/>
</dbReference>
<dbReference type="SMART" id="SM00267">
    <property type="entry name" value="GGDEF"/>
    <property type="match status" value="1"/>
</dbReference>
<comment type="caution">
    <text evidence="5">The sequence shown here is derived from an EMBL/GenBank/DDBJ whole genome shotgun (WGS) entry which is preliminary data.</text>
</comment>
<dbReference type="Pfam" id="PF00990">
    <property type="entry name" value="GGDEF"/>
    <property type="match status" value="1"/>
</dbReference>
<keyword evidence="3" id="KW-0472">Membrane</keyword>
<dbReference type="GO" id="GO:0052621">
    <property type="term" value="F:diguanylate cyclase activity"/>
    <property type="evidence" value="ECO:0007669"/>
    <property type="project" value="UniProtKB-EC"/>
</dbReference>
<dbReference type="PANTHER" id="PTHR45138:SF9">
    <property type="entry name" value="DIGUANYLATE CYCLASE DGCM-RELATED"/>
    <property type="match status" value="1"/>
</dbReference>
<feature type="transmembrane region" description="Helical" evidence="3">
    <location>
        <begin position="181"/>
        <end position="203"/>
    </location>
</feature>
<dbReference type="RefSeq" id="WP_377395147.1">
    <property type="nucleotide sequence ID" value="NZ_JBHUEQ010000003.1"/>
</dbReference>
<accession>A0ABW4LY16</accession>
<comment type="catalytic activity">
    <reaction evidence="2">
        <text>2 GTP = 3',3'-c-di-GMP + 2 diphosphate</text>
        <dbReference type="Rhea" id="RHEA:24898"/>
        <dbReference type="ChEBI" id="CHEBI:33019"/>
        <dbReference type="ChEBI" id="CHEBI:37565"/>
        <dbReference type="ChEBI" id="CHEBI:58805"/>
        <dbReference type="EC" id="2.7.7.65"/>
    </reaction>
</comment>
<dbReference type="PROSITE" id="PS50887">
    <property type="entry name" value="GGDEF"/>
    <property type="match status" value="1"/>
</dbReference>
<feature type="transmembrane region" description="Helical" evidence="3">
    <location>
        <begin position="60"/>
        <end position="82"/>
    </location>
</feature>
<dbReference type="CDD" id="cd01949">
    <property type="entry name" value="GGDEF"/>
    <property type="match status" value="1"/>
</dbReference>
<sequence length="408" mass="44500">MDTKTALVLWATEAMTLAALLVASWLHDRKQVVTGLWGLGFACHGAGIVLVGLRNTIPDFVSIVLSNLIILLGIGLWGAGVLRHDGRRVTPVLLLPSLLWITLLLIPSVYEQFWARVVLVQTCSSLAYLLLAYCLITGQKPASRSRRLFALVSVIQAGFMLNMAVQSAVLRPTTFMEMPNVLIYSVGNIFCLVAAIMLGARMLMARSEERLRHIALTDPLTGVLNRRGLLDQFDRVRRESSGQRGLLAIIIFDLDHFKQINDQYGHRGGDDVLTHFCRVAQSCLMQRGVFGRLGGEEFACLLAVSSDAEAIGTTEAIRLTLFSQPITSEDNRLIRASVSAGIAVAPRLEADLDSMLSRADRALYAAKAAGRNRSAINDSNSIVIVPGSEKFETSTAQVPPPATLRYSA</sequence>
<keyword evidence="3" id="KW-0812">Transmembrane</keyword>
<keyword evidence="6" id="KW-1185">Reference proteome</keyword>
<dbReference type="InterPro" id="IPR029787">
    <property type="entry name" value="Nucleotide_cyclase"/>
</dbReference>
<dbReference type="Gene3D" id="3.30.70.270">
    <property type="match status" value="1"/>
</dbReference>
<keyword evidence="5" id="KW-0808">Transferase</keyword>
<evidence type="ECO:0000256" key="3">
    <source>
        <dbReference type="SAM" id="Phobius"/>
    </source>
</evidence>
<protein>
    <recommendedName>
        <fullName evidence="1">diguanylate cyclase</fullName>
        <ecNumber evidence="1">2.7.7.65</ecNumber>
    </recommendedName>
</protein>
<dbReference type="InterPro" id="IPR043128">
    <property type="entry name" value="Rev_trsase/Diguanyl_cyclase"/>
</dbReference>
<dbReference type="EMBL" id="JBHUEQ010000003">
    <property type="protein sequence ID" value="MFD1743991.1"/>
    <property type="molecule type" value="Genomic_DNA"/>
</dbReference>
<reference evidence="6" key="1">
    <citation type="journal article" date="2019" name="Int. J. Syst. Evol. Microbiol.">
        <title>The Global Catalogue of Microorganisms (GCM) 10K type strain sequencing project: providing services to taxonomists for standard genome sequencing and annotation.</title>
        <authorList>
            <consortium name="The Broad Institute Genomics Platform"/>
            <consortium name="The Broad Institute Genome Sequencing Center for Infectious Disease"/>
            <person name="Wu L."/>
            <person name="Ma J."/>
        </authorList>
    </citation>
    <scope>NUCLEOTIDE SEQUENCE [LARGE SCALE GENOMIC DNA]</scope>
    <source>
        <strain evidence="6">CG52</strain>
    </source>
</reference>
<dbReference type="SUPFAM" id="SSF55073">
    <property type="entry name" value="Nucleotide cyclase"/>
    <property type="match status" value="1"/>
</dbReference>
<organism evidence="5 6">
    <name type="scientific">Rhizobium helianthi</name>
    <dbReference type="NCBI Taxonomy" id="1132695"/>
    <lineage>
        <taxon>Bacteria</taxon>
        <taxon>Pseudomonadati</taxon>
        <taxon>Pseudomonadota</taxon>
        <taxon>Alphaproteobacteria</taxon>
        <taxon>Hyphomicrobiales</taxon>
        <taxon>Rhizobiaceae</taxon>
        <taxon>Rhizobium/Agrobacterium group</taxon>
        <taxon>Rhizobium</taxon>
    </lineage>
</organism>
<dbReference type="PANTHER" id="PTHR45138">
    <property type="entry name" value="REGULATORY COMPONENTS OF SENSORY TRANSDUCTION SYSTEM"/>
    <property type="match status" value="1"/>
</dbReference>
<dbReference type="EC" id="2.7.7.65" evidence="1"/>
<gene>
    <name evidence="5" type="ORF">ACFSE1_00795</name>
</gene>
<keyword evidence="3" id="KW-1133">Transmembrane helix</keyword>
<evidence type="ECO:0000256" key="2">
    <source>
        <dbReference type="ARBA" id="ARBA00034247"/>
    </source>
</evidence>
<dbReference type="InterPro" id="IPR000160">
    <property type="entry name" value="GGDEF_dom"/>
</dbReference>
<feature type="transmembrane region" description="Helical" evidence="3">
    <location>
        <begin position="148"/>
        <end position="169"/>
    </location>
</feature>
<evidence type="ECO:0000259" key="4">
    <source>
        <dbReference type="PROSITE" id="PS50887"/>
    </source>
</evidence>
<feature type="transmembrane region" description="Helical" evidence="3">
    <location>
        <begin position="6"/>
        <end position="26"/>
    </location>
</feature>
<evidence type="ECO:0000313" key="6">
    <source>
        <dbReference type="Proteomes" id="UP001597322"/>
    </source>
</evidence>
<keyword evidence="5" id="KW-0548">Nucleotidyltransferase</keyword>
<evidence type="ECO:0000313" key="5">
    <source>
        <dbReference type="EMBL" id="MFD1743991.1"/>
    </source>
</evidence>
<dbReference type="Proteomes" id="UP001597322">
    <property type="component" value="Unassembled WGS sequence"/>
</dbReference>